<accession>A0A8T2KYV3</accession>
<organism evidence="1 2">
    <name type="scientific">Astyanax mexicanus</name>
    <name type="common">Blind cave fish</name>
    <name type="synonym">Astyanax fasciatus mexicanus</name>
    <dbReference type="NCBI Taxonomy" id="7994"/>
    <lineage>
        <taxon>Eukaryota</taxon>
        <taxon>Metazoa</taxon>
        <taxon>Chordata</taxon>
        <taxon>Craniata</taxon>
        <taxon>Vertebrata</taxon>
        <taxon>Euteleostomi</taxon>
        <taxon>Actinopterygii</taxon>
        <taxon>Neopterygii</taxon>
        <taxon>Teleostei</taxon>
        <taxon>Ostariophysi</taxon>
        <taxon>Characiformes</taxon>
        <taxon>Characoidei</taxon>
        <taxon>Acestrorhamphidae</taxon>
        <taxon>Acestrorhamphinae</taxon>
        <taxon>Astyanax</taxon>
    </lineage>
</organism>
<name>A0A8T2KYV3_ASTMX</name>
<proteinExistence type="predicted"/>
<evidence type="ECO:0000313" key="1">
    <source>
        <dbReference type="EMBL" id="KAG9263035.1"/>
    </source>
</evidence>
<evidence type="ECO:0008006" key="3">
    <source>
        <dbReference type="Google" id="ProtNLM"/>
    </source>
</evidence>
<sequence>MTGTCGTMALDRGSPVVSPPDVSAMSLARIHDKHKLRKFWEQKIERHSQMEGIEEFRMKRSALSRLRGEWLQRLQSRNQQVNEIIREERIKKAQRIQEFLGLQREN</sequence>
<dbReference type="Proteomes" id="UP000752171">
    <property type="component" value="Unassembled WGS sequence"/>
</dbReference>
<dbReference type="InterPro" id="IPR040261">
    <property type="entry name" value="FAM240"/>
</dbReference>
<dbReference type="EMBL" id="JAICCE010000020">
    <property type="protein sequence ID" value="KAG9263035.1"/>
    <property type="molecule type" value="Genomic_DNA"/>
</dbReference>
<dbReference type="PANTHER" id="PTHR40387:SF1">
    <property type="entry name" value="PROTEIN FAM240B"/>
    <property type="match status" value="1"/>
</dbReference>
<dbReference type="PANTHER" id="PTHR40387">
    <property type="entry name" value="PROTEIN FAM240B"/>
    <property type="match status" value="1"/>
</dbReference>
<gene>
    <name evidence="1" type="ORF">AMEX_G23027</name>
</gene>
<dbReference type="AlphaFoldDB" id="A0A8T2KYV3"/>
<comment type="caution">
    <text evidence="1">The sequence shown here is derived from an EMBL/GenBank/DDBJ whole genome shotgun (WGS) entry which is preliminary data.</text>
</comment>
<evidence type="ECO:0000313" key="2">
    <source>
        <dbReference type="Proteomes" id="UP000752171"/>
    </source>
</evidence>
<protein>
    <recommendedName>
        <fullName evidence="3">Family with sequence similarity 240 member B</fullName>
    </recommendedName>
</protein>
<reference evidence="1 2" key="1">
    <citation type="submission" date="2021-07" db="EMBL/GenBank/DDBJ databases">
        <authorList>
            <person name="Imarazene B."/>
            <person name="Zahm M."/>
            <person name="Klopp C."/>
            <person name="Cabau C."/>
            <person name="Beille S."/>
            <person name="Jouanno E."/>
            <person name="Castinel A."/>
            <person name="Lluch J."/>
            <person name="Gil L."/>
            <person name="Kuchtly C."/>
            <person name="Lopez Roques C."/>
            <person name="Donnadieu C."/>
            <person name="Parrinello H."/>
            <person name="Journot L."/>
            <person name="Du K."/>
            <person name="Schartl M."/>
            <person name="Retaux S."/>
            <person name="Guiguen Y."/>
        </authorList>
    </citation>
    <scope>NUCLEOTIDE SEQUENCE [LARGE SCALE GENOMIC DNA]</scope>
    <source>
        <strain evidence="1">Pach_M1</strain>
        <tissue evidence="1">Testis</tissue>
    </source>
</reference>